<dbReference type="RefSeq" id="WP_013251247.1">
    <property type="nucleotide sequence ID" value="NC_014363.1"/>
</dbReference>
<dbReference type="EMBL" id="CP002106">
    <property type="protein sequence ID" value="ADK67495.1"/>
    <property type="molecule type" value="Genomic_DNA"/>
</dbReference>
<feature type="signal peptide" evidence="1">
    <location>
        <begin position="1"/>
        <end position="29"/>
    </location>
</feature>
<dbReference type="OrthoDB" id="3191681at2"/>
<protein>
    <recommendedName>
        <fullName evidence="4">Lipoprotein</fullName>
    </recommendedName>
</protein>
<dbReference type="eggNOG" id="ENOG5030PFQ">
    <property type="taxonomic scope" value="Bacteria"/>
</dbReference>
<reference evidence="2 3" key="1">
    <citation type="journal article" date="2010" name="Stand. Genomic Sci.">
        <title>Complete genome sequence of Olsenella uli type strain (VPI D76D-27C).</title>
        <authorList>
            <person name="Goker M."/>
            <person name="Held B."/>
            <person name="Lucas S."/>
            <person name="Nolan M."/>
            <person name="Yasawong M."/>
            <person name="Glavina Del Rio T."/>
            <person name="Tice H."/>
            <person name="Cheng J.F."/>
            <person name="Bruce D."/>
            <person name="Detter J.C."/>
            <person name="Tapia R."/>
            <person name="Han C."/>
            <person name="Goodwin L."/>
            <person name="Pitluck S."/>
            <person name="Liolios K."/>
            <person name="Ivanova N."/>
            <person name="Mavromatis K."/>
            <person name="Mikhailova N."/>
            <person name="Pati A."/>
            <person name="Chen A."/>
            <person name="Palaniappan K."/>
            <person name="Land M."/>
            <person name="Hauser L."/>
            <person name="Chang Y.J."/>
            <person name="Jeffries C.D."/>
            <person name="Rohde M."/>
            <person name="Sikorski J."/>
            <person name="Pukall R."/>
            <person name="Woyke T."/>
            <person name="Bristow J."/>
            <person name="Eisen J.A."/>
            <person name="Markowitz V."/>
            <person name="Hugenholtz P."/>
            <person name="Kyrpides N.C."/>
            <person name="Klenk H.P."/>
            <person name="Lapidus A."/>
        </authorList>
    </citation>
    <scope>NUCLEOTIDE SEQUENCE [LARGE SCALE GENOMIC DNA]</scope>
    <source>
        <strain evidence="3">ATCC 49627 / DSM 7084 / CIP 109912 / JCM 12494 / NCIMB 702895 / VPI D76D-27C</strain>
    </source>
</reference>
<accession>E1QYN1</accession>
<gene>
    <name evidence="2" type="ordered locus">Olsu_0371</name>
</gene>
<dbReference type="PROSITE" id="PS51257">
    <property type="entry name" value="PROKAR_LIPOPROTEIN"/>
    <property type="match status" value="1"/>
</dbReference>
<keyword evidence="1" id="KW-0732">Signal</keyword>
<evidence type="ECO:0008006" key="4">
    <source>
        <dbReference type="Google" id="ProtNLM"/>
    </source>
</evidence>
<dbReference type="GeneID" id="78513176"/>
<evidence type="ECO:0000313" key="2">
    <source>
        <dbReference type="EMBL" id="ADK67495.1"/>
    </source>
</evidence>
<proteinExistence type="predicted"/>
<feature type="chain" id="PRO_5003150623" description="Lipoprotein" evidence="1">
    <location>
        <begin position="30"/>
        <end position="286"/>
    </location>
</feature>
<organism evidence="2 3">
    <name type="scientific">Olsenella uli (strain ATCC 49627 / DSM 7084 / CCUG 31166 / CIP 109912 / JCM 12494 / LMG 11480 / NCIMB 702895 / VPI D76D-27C)</name>
    <name type="common">Lactobacillus uli</name>
    <dbReference type="NCBI Taxonomy" id="633147"/>
    <lineage>
        <taxon>Bacteria</taxon>
        <taxon>Bacillati</taxon>
        <taxon>Actinomycetota</taxon>
        <taxon>Coriobacteriia</taxon>
        <taxon>Coriobacteriales</taxon>
        <taxon>Atopobiaceae</taxon>
        <taxon>Olsenella</taxon>
    </lineage>
</organism>
<name>E1QYN1_OLSUV</name>
<sequence length="286" mass="30696">MRRRMPVIVSTIVAALSLCMLLVGCSAGGAGGGAKPADKSLFTGTWDLVRMSGDKPDDNLGEDDVELMRSMGFDVFLNLNEDDTMELALFGSTMRGSWKVKSAAEIEVTLEGQSVSATLSGEELTLSQEGTSMMFKKGKENKKAPDGTIGNPDESVANALTEAESDTDTIKPIEAVTIADDEHCTITVTGIGTDWSGDPGYAMTVTNKSDRAIDFSSKMGTFSVNGKMIDAYVYETIQPGKYVECFMYFSKSDLGGGTEALSSVEGTLYIYDDASYEDIAEYAFNM</sequence>
<dbReference type="KEGG" id="ols:Olsu_0371"/>
<dbReference type="AlphaFoldDB" id="E1QYN1"/>
<dbReference type="Proteomes" id="UP000000333">
    <property type="component" value="Chromosome"/>
</dbReference>
<dbReference type="HOGENOM" id="CLU_972660_0_0_11"/>
<keyword evidence="3" id="KW-1185">Reference proteome</keyword>
<evidence type="ECO:0000313" key="3">
    <source>
        <dbReference type="Proteomes" id="UP000000333"/>
    </source>
</evidence>
<evidence type="ECO:0000256" key="1">
    <source>
        <dbReference type="SAM" id="SignalP"/>
    </source>
</evidence>